<sequence length="350" mass="37264">MGLLDETLNRIQPLDQDAMEQAGQRWSDLYLGMGNLGKMEDMVVRYAGITGEAIPDKPKCCMVIACADHGVYKQGVSAYPQSTTVGMTKSYVVAKGASANAMAYYAGADMVVVDVGINHDMSRVPGLLPRKIAWGTKDITEGPAMTRAQAIQAIETGIEIADKKAKEGYKVFTIGEMGISNTTSSACILGAFNHWNAIEVTGRGTNISDERLRHKVEVVQQALDVNQPDAGDGIDVLAKVGGFEFGCLAGVILGAAANHAMTIIDGFNTTASAFIARALLPEVVNYLMASHLSLEQAHKKSLAALGLAEYIDLDFRLGESVGAGIQMKMLEIALAAFRECVTKEEAGVKA</sequence>
<comment type="function">
    <text evidence="1">Catalyzes the synthesis of alpha-ribazole-5'-phosphate from nicotinate mononucleotide (NAMN) and 5,6-dimethylbenzimidazole (DMB).</text>
</comment>
<evidence type="ECO:0000256" key="2">
    <source>
        <dbReference type="ARBA" id="ARBA00005049"/>
    </source>
</evidence>
<dbReference type="RefSeq" id="WP_022382902.1">
    <property type="nucleotide sequence ID" value="NZ_AP019697.1"/>
</dbReference>
<dbReference type="SUPFAM" id="SSF52733">
    <property type="entry name" value="Nicotinate mononucleotide:5,6-dimethylbenzimidazole phosphoribosyltransferase (CobT)"/>
    <property type="match status" value="1"/>
</dbReference>
<dbReference type="Proteomes" id="UP000320585">
    <property type="component" value="Chromosome"/>
</dbReference>
<dbReference type="NCBIfam" id="TIGR03160">
    <property type="entry name" value="cobT_DBIPRT"/>
    <property type="match status" value="1"/>
</dbReference>
<keyword evidence="6" id="KW-0169">Cobalamin biosynthesis</keyword>
<evidence type="ECO:0000256" key="8">
    <source>
        <dbReference type="ARBA" id="ARBA00022679"/>
    </source>
</evidence>
<dbReference type="OrthoDB" id="9781491at2"/>
<dbReference type="GeneID" id="92715504"/>
<keyword evidence="7 11" id="KW-0328">Glycosyltransferase</keyword>
<dbReference type="EMBL" id="AP019697">
    <property type="protein sequence ID" value="BBK24350.1"/>
    <property type="molecule type" value="Genomic_DNA"/>
</dbReference>
<keyword evidence="12" id="KW-1185">Reference proteome</keyword>
<dbReference type="InterPro" id="IPR017846">
    <property type="entry name" value="Nict_dMeBzImd_PRibTrfase_bact"/>
</dbReference>
<proteinExistence type="inferred from homology"/>
<dbReference type="KEGG" id="dho:Dia5BBH33_02850"/>
<dbReference type="FunFam" id="3.40.50.10210:FF:000001">
    <property type="entry name" value="Nicotinate-nucleotide--dimethylbenzimidazole phosphoribosyltransferase"/>
    <property type="match status" value="1"/>
</dbReference>
<evidence type="ECO:0000256" key="6">
    <source>
        <dbReference type="ARBA" id="ARBA00022573"/>
    </source>
</evidence>
<dbReference type="AlphaFoldDB" id="A0A8E4BQM9"/>
<evidence type="ECO:0000256" key="3">
    <source>
        <dbReference type="ARBA" id="ARBA00007110"/>
    </source>
</evidence>
<protein>
    <recommendedName>
        <fullName evidence="5 10">Nicotinate-nucleotide--dimethylbenzimidazole phosphoribosyltransferase</fullName>
        <ecNumber evidence="4 10">2.4.2.21</ecNumber>
    </recommendedName>
</protein>
<dbReference type="InterPro" id="IPR003200">
    <property type="entry name" value="Nict_dMeBzImd_PRibTrfase"/>
</dbReference>
<dbReference type="GO" id="GO:0008939">
    <property type="term" value="F:nicotinate-nucleotide-dimethylbenzimidazole phosphoribosyltransferase activity"/>
    <property type="evidence" value="ECO:0007669"/>
    <property type="project" value="UniProtKB-UniRule"/>
</dbReference>
<dbReference type="Pfam" id="PF02277">
    <property type="entry name" value="DBI_PRT"/>
    <property type="match status" value="1"/>
</dbReference>
<keyword evidence="8 11" id="KW-0808">Transferase</keyword>
<dbReference type="PANTHER" id="PTHR43463">
    <property type="entry name" value="NICOTINATE-NUCLEOTIDE--DIMETHYLBENZIMIDAZOLE PHOSPHORIBOSYLTRANSFERASE"/>
    <property type="match status" value="1"/>
</dbReference>
<evidence type="ECO:0000256" key="4">
    <source>
        <dbReference type="ARBA" id="ARBA00011991"/>
    </source>
</evidence>
<name>A0A8E4BQM9_9FIRM</name>
<dbReference type="Gene3D" id="1.10.1610.10">
    <property type="match status" value="1"/>
</dbReference>
<evidence type="ECO:0000256" key="7">
    <source>
        <dbReference type="ARBA" id="ARBA00022676"/>
    </source>
</evidence>
<dbReference type="NCBIfam" id="NF000996">
    <property type="entry name" value="PRK00105.1"/>
    <property type="match status" value="1"/>
</dbReference>
<dbReference type="CDD" id="cd02439">
    <property type="entry name" value="DMB-PRT_CobT"/>
    <property type="match status" value="1"/>
</dbReference>
<dbReference type="InterPro" id="IPR023195">
    <property type="entry name" value="Nict_dMeBzImd_PRibTrfase_N"/>
</dbReference>
<dbReference type="Gene3D" id="3.40.50.10210">
    <property type="match status" value="1"/>
</dbReference>
<evidence type="ECO:0000256" key="10">
    <source>
        <dbReference type="NCBIfam" id="TIGR03160"/>
    </source>
</evidence>
<gene>
    <name evidence="11" type="primary">cobT_1</name>
    <name evidence="11" type="ORF">Dia5BBH33_02850</name>
</gene>
<evidence type="ECO:0000256" key="5">
    <source>
        <dbReference type="ARBA" id="ARBA00015486"/>
    </source>
</evidence>
<comment type="similarity">
    <text evidence="3">Belongs to the CobT family.</text>
</comment>
<evidence type="ECO:0000313" key="12">
    <source>
        <dbReference type="Proteomes" id="UP000320585"/>
    </source>
</evidence>
<organism evidence="11 12">
    <name type="scientific">Dialister hominis</name>
    <dbReference type="NCBI Taxonomy" id="2582419"/>
    <lineage>
        <taxon>Bacteria</taxon>
        <taxon>Bacillati</taxon>
        <taxon>Bacillota</taxon>
        <taxon>Negativicutes</taxon>
        <taxon>Veillonellales</taxon>
        <taxon>Veillonellaceae</taxon>
        <taxon>Dialister</taxon>
    </lineage>
</organism>
<accession>A0A8E4BQM9</accession>
<dbReference type="GO" id="GO:0009236">
    <property type="term" value="P:cobalamin biosynthetic process"/>
    <property type="evidence" value="ECO:0007669"/>
    <property type="project" value="UniProtKB-UniRule"/>
</dbReference>
<evidence type="ECO:0000313" key="11">
    <source>
        <dbReference type="EMBL" id="BBK24350.1"/>
    </source>
</evidence>
<dbReference type="EC" id="2.4.2.21" evidence="4 10"/>
<evidence type="ECO:0000256" key="1">
    <source>
        <dbReference type="ARBA" id="ARBA00002197"/>
    </source>
</evidence>
<reference evidence="12" key="1">
    <citation type="submission" date="2019-05" db="EMBL/GenBank/DDBJ databases">
        <title>Complete genome sequencing of Dialister sp. strain 5BBH33.</title>
        <authorList>
            <person name="Sakamoto M."/>
            <person name="Murakami T."/>
            <person name="Mori H."/>
        </authorList>
    </citation>
    <scope>NUCLEOTIDE SEQUENCE [LARGE SCALE GENOMIC DNA]</scope>
    <source>
        <strain evidence="12">5BBH33</strain>
    </source>
</reference>
<dbReference type="UniPathway" id="UPA00061">
    <property type="reaction ID" value="UER00516"/>
</dbReference>
<comment type="catalytic activity">
    <reaction evidence="9">
        <text>5,6-dimethylbenzimidazole + nicotinate beta-D-ribonucleotide = alpha-ribazole 5'-phosphate + nicotinate + H(+)</text>
        <dbReference type="Rhea" id="RHEA:11196"/>
        <dbReference type="ChEBI" id="CHEBI:15378"/>
        <dbReference type="ChEBI" id="CHEBI:15890"/>
        <dbReference type="ChEBI" id="CHEBI:32544"/>
        <dbReference type="ChEBI" id="CHEBI:57502"/>
        <dbReference type="ChEBI" id="CHEBI:57918"/>
        <dbReference type="EC" id="2.4.2.21"/>
    </reaction>
</comment>
<evidence type="ECO:0000256" key="9">
    <source>
        <dbReference type="ARBA" id="ARBA00047340"/>
    </source>
</evidence>
<dbReference type="PANTHER" id="PTHR43463:SF1">
    <property type="entry name" value="NICOTINATE-NUCLEOTIDE--DIMETHYLBENZIMIDAZOLE PHOSPHORIBOSYLTRANSFERASE"/>
    <property type="match status" value="1"/>
</dbReference>
<comment type="pathway">
    <text evidence="2">Nucleoside biosynthesis; alpha-ribazole biosynthesis; alpha-ribazole from 5,6-dimethylbenzimidazole: step 1/2.</text>
</comment>
<dbReference type="InterPro" id="IPR036087">
    <property type="entry name" value="Nict_dMeBzImd_PRibTrfase_sf"/>
</dbReference>